<evidence type="ECO:0000313" key="1">
    <source>
        <dbReference type="EMBL" id="SVB34761.1"/>
    </source>
</evidence>
<name>A0A382DAR5_9ZZZZ</name>
<proteinExistence type="predicted"/>
<evidence type="ECO:0008006" key="2">
    <source>
        <dbReference type="Google" id="ProtNLM"/>
    </source>
</evidence>
<accession>A0A382DAR5</accession>
<dbReference type="EMBL" id="UINC01038162">
    <property type="protein sequence ID" value="SVB34761.1"/>
    <property type="molecule type" value="Genomic_DNA"/>
</dbReference>
<dbReference type="AlphaFoldDB" id="A0A382DAR5"/>
<reference evidence="1" key="1">
    <citation type="submission" date="2018-05" db="EMBL/GenBank/DDBJ databases">
        <authorList>
            <person name="Lanie J.A."/>
            <person name="Ng W.-L."/>
            <person name="Kazmierczak K.M."/>
            <person name="Andrzejewski T.M."/>
            <person name="Davidsen T.M."/>
            <person name="Wayne K.J."/>
            <person name="Tettelin H."/>
            <person name="Glass J.I."/>
            <person name="Rusch D."/>
            <person name="Podicherti R."/>
            <person name="Tsui H.-C.T."/>
            <person name="Winkler M.E."/>
        </authorList>
    </citation>
    <scope>NUCLEOTIDE SEQUENCE</scope>
</reference>
<gene>
    <name evidence="1" type="ORF">METZ01_LOCUS187615</name>
</gene>
<sequence>MAVASVAALFHAIFPFLFKTTASQTIKRLNTEIEDLEDKSTNES</sequence>
<dbReference type="Pfam" id="PF19883">
    <property type="entry name" value="DUF6356"/>
    <property type="match status" value="1"/>
</dbReference>
<protein>
    <recommendedName>
        <fullName evidence="2">Capsule biosynthesis protein</fullName>
    </recommendedName>
</protein>
<dbReference type="InterPro" id="IPR045936">
    <property type="entry name" value="DUF6356"/>
</dbReference>
<organism evidence="1">
    <name type="scientific">marine metagenome</name>
    <dbReference type="NCBI Taxonomy" id="408172"/>
    <lineage>
        <taxon>unclassified sequences</taxon>
        <taxon>metagenomes</taxon>
        <taxon>ecological metagenomes</taxon>
    </lineage>
</organism>